<evidence type="ECO:0000313" key="1">
    <source>
        <dbReference type="EMBL" id="MCR2804570.1"/>
    </source>
</evidence>
<organism evidence="1 2">
    <name type="scientific">Paenibacillus soyae</name>
    <dbReference type="NCBI Taxonomy" id="2969249"/>
    <lineage>
        <taxon>Bacteria</taxon>
        <taxon>Bacillati</taxon>
        <taxon>Bacillota</taxon>
        <taxon>Bacilli</taxon>
        <taxon>Bacillales</taxon>
        <taxon>Paenibacillaceae</taxon>
        <taxon>Paenibacillus</taxon>
    </lineage>
</organism>
<evidence type="ECO:0008006" key="3">
    <source>
        <dbReference type="Google" id="ProtNLM"/>
    </source>
</evidence>
<evidence type="ECO:0000313" key="2">
    <source>
        <dbReference type="Proteomes" id="UP001141950"/>
    </source>
</evidence>
<gene>
    <name evidence="1" type="ORF">NQZ67_11850</name>
</gene>
<keyword evidence="2" id="KW-1185">Reference proteome</keyword>
<dbReference type="EMBL" id="JANIPJ010000007">
    <property type="protein sequence ID" value="MCR2804570.1"/>
    <property type="molecule type" value="Genomic_DNA"/>
</dbReference>
<dbReference type="AlphaFoldDB" id="A0A9X2MQI6"/>
<sequence length="334" mass="37633">MAFAPEKDWSKTWTSAAWAVHGAVSYTDKKHLSLVDVMGFTGHAFRMNVDPEIMHIAAPTMFPGGYILRRNLCNLGFTSNLADPMSPIPPEKLDKVMALVHDSIDRGIPAIAFDLFIPEFGLIYGYDDEKQLFHGKDVSKDGTFPYSKFADPKIDLLFVTTIGESLPHSKYEMLRMALSTIVDHARGKEWMHVFEGKFVQGLAGYEAWAGVMEARRADETGNAFNVAVFADAREFAARFLSELAFRWDGGNVVERTVRYRAEEAAKHYEEVAACLSELREMFPFPQGGTPKDPETADRAVKLIRNAHAAETKGVEQLEALFHFMKEYYSETWIN</sequence>
<proteinExistence type="predicted"/>
<comment type="caution">
    <text evidence="1">The sequence shown here is derived from an EMBL/GenBank/DDBJ whole genome shotgun (WGS) entry which is preliminary data.</text>
</comment>
<protein>
    <recommendedName>
        <fullName evidence="3">DUF4872 domain-containing protein</fullName>
    </recommendedName>
</protein>
<reference evidence="1" key="1">
    <citation type="submission" date="2022-08" db="EMBL/GenBank/DDBJ databases">
        <title>The genomic sequence of strain Paenibacillus sp. SCIV0701.</title>
        <authorList>
            <person name="Zhao H."/>
        </authorList>
    </citation>
    <scope>NUCLEOTIDE SEQUENCE</scope>
    <source>
        <strain evidence="1">SCIV0701</strain>
    </source>
</reference>
<name>A0A9X2MQI6_9BACL</name>
<dbReference type="RefSeq" id="WP_257445685.1">
    <property type="nucleotide sequence ID" value="NZ_JANIPJ010000007.1"/>
</dbReference>
<dbReference type="Proteomes" id="UP001141950">
    <property type="component" value="Unassembled WGS sequence"/>
</dbReference>
<accession>A0A9X2MQI6</accession>